<proteinExistence type="predicted"/>
<dbReference type="GO" id="GO:0006260">
    <property type="term" value="P:DNA replication"/>
    <property type="evidence" value="ECO:0007669"/>
    <property type="project" value="UniProtKB-KW"/>
</dbReference>
<reference evidence="7" key="1">
    <citation type="submission" date="2020-10" db="EMBL/GenBank/DDBJ databases">
        <authorList>
            <person name="Gilroy R."/>
        </authorList>
    </citation>
    <scope>NUCLEOTIDE SEQUENCE</scope>
    <source>
        <strain evidence="7">ChiBcec16-1751</strain>
    </source>
</reference>
<evidence type="ECO:0000256" key="5">
    <source>
        <dbReference type="SAM" id="MobiDB-lite"/>
    </source>
</evidence>
<feature type="domain" description="J" evidence="6">
    <location>
        <begin position="4"/>
        <end position="72"/>
    </location>
</feature>
<dbReference type="SUPFAM" id="SSF48452">
    <property type="entry name" value="TPR-like"/>
    <property type="match status" value="1"/>
</dbReference>
<dbReference type="PANTHER" id="PTHR45188:SF2">
    <property type="entry name" value="DNAJ HOMOLOG SUBFAMILY C MEMBER 7"/>
    <property type="match status" value="1"/>
</dbReference>
<dbReference type="InterPro" id="IPR036869">
    <property type="entry name" value="J_dom_sf"/>
</dbReference>
<dbReference type="SUPFAM" id="SSF46565">
    <property type="entry name" value="Chaperone J-domain"/>
    <property type="match status" value="1"/>
</dbReference>
<evidence type="ECO:0000313" key="7">
    <source>
        <dbReference type="EMBL" id="HIS65104.1"/>
    </source>
</evidence>
<sequence length="235" mass="26451">MISDPYKVLGVSPNASDDEIKQAYRRLAKKYHPDMNPGNEEEAAKKMNEINAAYDQIKNPEKAQQNPYGQPGGNPYGGSPFGGGYGDPFSAWYEAQRRQQAEYERTTPSEIRAAENYIQFGRYREAVNALSGLDASRRTAQWYYLSAVANSQLGNRTTALEHARRAVEMEPNNLRYRQVLQQLEQTGRVYTQHQQTYRGTVAQFDPCKTAALCCLCNACCSGGSCFYPCGFGFYR</sequence>
<evidence type="ECO:0000256" key="2">
    <source>
        <dbReference type="ARBA" id="ARBA00022737"/>
    </source>
</evidence>
<comment type="caution">
    <text evidence="7">The sequence shown here is derived from an EMBL/GenBank/DDBJ whole genome shotgun (WGS) entry which is preliminary data.</text>
</comment>
<dbReference type="SMART" id="SM00271">
    <property type="entry name" value="DnaJ"/>
    <property type="match status" value="1"/>
</dbReference>
<evidence type="ECO:0000313" key="8">
    <source>
        <dbReference type="Proteomes" id="UP000886741"/>
    </source>
</evidence>
<dbReference type="InterPro" id="IPR001623">
    <property type="entry name" value="DnaJ_domain"/>
</dbReference>
<feature type="repeat" description="TPR" evidence="4">
    <location>
        <begin position="140"/>
        <end position="173"/>
    </location>
</feature>
<dbReference type="Gene3D" id="1.25.40.10">
    <property type="entry name" value="Tetratricopeptide repeat domain"/>
    <property type="match status" value="1"/>
</dbReference>
<organism evidence="7 8">
    <name type="scientific">Candidatus Avoscillospira avistercoris</name>
    <dbReference type="NCBI Taxonomy" id="2840707"/>
    <lineage>
        <taxon>Bacteria</taxon>
        <taxon>Bacillati</taxon>
        <taxon>Bacillota</taxon>
        <taxon>Clostridia</taxon>
        <taxon>Eubacteriales</taxon>
        <taxon>Oscillospiraceae</taxon>
        <taxon>Oscillospiraceae incertae sedis</taxon>
        <taxon>Candidatus Avoscillospira</taxon>
    </lineage>
</organism>
<dbReference type="PANTHER" id="PTHR45188">
    <property type="entry name" value="DNAJ PROTEIN P58IPK HOMOLOG"/>
    <property type="match status" value="1"/>
</dbReference>
<evidence type="ECO:0000256" key="4">
    <source>
        <dbReference type="PROSITE-ProRule" id="PRU00339"/>
    </source>
</evidence>
<accession>A0A9D1FAB8</accession>
<dbReference type="CDD" id="cd06257">
    <property type="entry name" value="DnaJ"/>
    <property type="match status" value="1"/>
</dbReference>
<feature type="region of interest" description="Disordered" evidence="5">
    <location>
        <begin position="62"/>
        <end position="81"/>
    </location>
</feature>
<dbReference type="AlphaFoldDB" id="A0A9D1FAB8"/>
<dbReference type="Pfam" id="PF00226">
    <property type="entry name" value="DnaJ"/>
    <property type="match status" value="1"/>
</dbReference>
<dbReference type="PRINTS" id="PR00625">
    <property type="entry name" value="JDOMAIN"/>
</dbReference>
<dbReference type="InterPro" id="IPR011990">
    <property type="entry name" value="TPR-like_helical_dom_sf"/>
</dbReference>
<dbReference type="PROSITE" id="PS50005">
    <property type="entry name" value="TPR"/>
    <property type="match status" value="1"/>
</dbReference>
<protein>
    <submittedName>
        <fullName evidence="7">DnaJ domain-containing protein</fullName>
    </submittedName>
</protein>
<dbReference type="Proteomes" id="UP000886741">
    <property type="component" value="Unassembled WGS sequence"/>
</dbReference>
<name>A0A9D1FAB8_9FIRM</name>
<keyword evidence="2" id="KW-0677">Repeat</keyword>
<feature type="compositionally biased region" description="Gly residues" evidence="5">
    <location>
        <begin position="70"/>
        <end position="81"/>
    </location>
</feature>
<dbReference type="PROSITE" id="PS50076">
    <property type="entry name" value="DNAJ_2"/>
    <property type="match status" value="1"/>
</dbReference>
<keyword evidence="1" id="KW-0235">DNA replication</keyword>
<evidence type="ECO:0000256" key="3">
    <source>
        <dbReference type="ARBA" id="ARBA00022803"/>
    </source>
</evidence>
<evidence type="ECO:0000259" key="6">
    <source>
        <dbReference type="PROSITE" id="PS50076"/>
    </source>
</evidence>
<dbReference type="EMBL" id="DVJJ01000108">
    <property type="protein sequence ID" value="HIS65104.1"/>
    <property type="molecule type" value="Genomic_DNA"/>
</dbReference>
<dbReference type="InterPro" id="IPR019734">
    <property type="entry name" value="TPR_rpt"/>
</dbReference>
<reference evidence="7" key="2">
    <citation type="journal article" date="2021" name="PeerJ">
        <title>Extensive microbial diversity within the chicken gut microbiome revealed by metagenomics and culture.</title>
        <authorList>
            <person name="Gilroy R."/>
            <person name="Ravi A."/>
            <person name="Getino M."/>
            <person name="Pursley I."/>
            <person name="Horton D.L."/>
            <person name="Alikhan N.F."/>
            <person name="Baker D."/>
            <person name="Gharbi K."/>
            <person name="Hall N."/>
            <person name="Watson M."/>
            <person name="Adriaenssens E.M."/>
            <person name="Foster-Nyarko E."/>
            <person name="Jarju S."/>
            <person name="Secka A."/>
            <person name="Antonio M."/>
            <person name="Oren A."/>
            <person name="Chaudhuri R.R."/>
            <person name="La Ragione R."/>
            <person name="Hildebrand F."/>
            <person name="Pallen M.J."/>
        </authorList>
    </citation>
    <scope>NUCLEOTIDE SEQUENCE</scope>
    <source>
        <strain evidence="7">ChiBcec16-1751</strain>
    </source>
</reference>
<dbReference type="Gene3D" id="1.10.287.110">
    <property type="entry name" value="DnaJ domain"/>
    <property type="match status" value="1"/>
</dbReference>
<evidence type="ECO:0000256" key="1">
    <source>
        <dbReference type="ARBA" id="ARBA00022705"/>
    </source>
</evidence>
<keyword evidence="3 4" id="KW-0802">TPR repeat</keyword>
<feature type="region of interest" description="Disordered" evidence="5">
    <location>
        <begin position="30"/>
        <end position="54"/>
    </location>
</feature>
<gene>
    <name evidence="7" type="ORF">IAA83_07020</name>
</gene>